<name>A0A2S6IHQ3_9FLAO</name>
<sequence length="797" mass="87862">MTKYLLSSFLIVFLSFNISAQIVNIPDNDFKFRLLNVNTVDTNNDNNPDAIADTNGDGEIQVSEALAVERLFADCGARDFTGIEAFTNLKFLLFTGDRNLTKLDLSQNTQLEILTTYSGNANFEAPGFLNLDNLINLESAALSETGLETIDLSDCVALDRIFLDKNQLTSIDFSNNPALTKVDIGDNPLNSVNISNNPNLEELDIFHNNNANHPLGSLTSVDVSNCPNLIKLNLNQLEINQLDVSNNFLLEELSISRNNLTELDLSNNALLTRLSMNNSTSLTSLIIKNGAVSPPLDSFWFSTSNIPNLTSVCVDADEITSVTQFLSTQGYNNLLVDNSCNATPGGFTNKVKGVAKFDIANNGCDMSDPPLGFLKYDVSINGTSYSFRGSSDGNFEIPFPQGNFNIQPTFENPSWFNATPATIPVSFTTNGEEIIQDICANTNIIKHDVEVTIIGTTTARPGFDSNYRIYYNNKGSVAASGTISINYDRDLVQFNNSTTTPLTQSPGRLSFSFSNLLPFETREIELNMNLNSPMDTPALNDGDVLYFAANITEGVGVFDETILDNTVEYEQDVVNSHDPNDIACLSGKNLNPSMVGEYVKYLIRFENVGSASAVNIIVKNTINPLKFDISTLTPLYSSHPMITSIENNKALFSFNNIFLDFNDATNDGYLIYKIKTLPNLQLGDTFSNQAEIYFDFNFPIITNDYMVTVAQTASIDDVNLNTVKLYPNPANDTVNITSQSNIKAIKIFDHLGRIVKRITLVNEILEKSINLSNLKTGLYFVEVEDKNGKQTVKLAKE</sequence>
<evidence type="ECO:0000256" key="2">
    <source>
        <dbReference type="SAM" id="SignalP"/>
    </source>
</evidence>
<feature type="domain" description="DUF7619" evidence="4">
    <location>
        <begin position="578"/>
        <end position="706"/>
    </location>
</feature>
<keyword evidence="1 2" id="KW-0732">Signal</keyword>
<dbReference type="RefSeq" id="WP_104516170.1">
    <property type="nucleotide sequence ID" value="NZ_MQVW01000024.1"/>
</dbReference>
<keyword evidence="6" id="KW-1185">Reference proteome</keyword>
<dbReference type="EMBL" id="PTJE01000006">
    <property type="protein sequence ID" value="PPK93721.1"/>
    <property type="molecule type" value="Genomic_DNA"/>
</dbReference>
<dbReference type="NCBIfam" id="TIGR04183">
    <property type="entry name" value="Por_Secre_tail"/>
    <property type="match status" value="1"/>
</dbReference>
<gene>
    <name evidence="5" type="ORF">LY01_02505</name>
</gene>
<evidence type="ECO:0000313" key="6">
    <source>
        <dbReference type="Proteomes" id="UP000239002"/>
    </source>
</evidence>
<dbReference type="Proteomes" id="UP000239002">
    <property type="component" value="Unassembled WGS sequence"/>
</dbReference>
<dbReference type="Pfam" id="PF18962">
    <property type="entry name" value="Por_Secre_tail"/>
    <property type="match status" value="1"/>
</dbReference>
<feature type="signal peptide" evidence="2">
    <location>
        <begin position="1"/>
        <end position="20"/>
    </location>
</feature>
<evidence type="ECO:0000256" key="1">
    <source>
        <dbReference type="ARBA" id="ARBA00022729"/>
    </source>
</evidence>
<dbReference type="PANTHER" id="PTHR46433:SF1">
    <property type="entry name" value="ANKYRIN REPEAT-CONTAINING PROTEIN"/>
    <property type="match status" value="1"/>
</dbReference>
<comment type="caution">
    <text evidence="5">The sequence shown here is derived from an EMBL/GenBank/DDBJ whole genome shotgun (WGS) entry which is preliminary data.</text>
</comment>
<dbReference type="InterPro" id="IPR032675">
    <property type="entry name" value="LRR_dom_sf"/>
</dbReference>
<evidence type="ECO:0000313" key="5">
    <source>
        <dbReference type="EMBL" id="PPK93721.1"/>
    </source>
</evidence>
<dbReference type="PANTHER" id="PTHR46433">
    <property type="entry name" value="ANK_REP_REGION DOMAIN-CONTAINING PROTEIN-RELATED"/>
    <property type="match status" value="1"/>
</dbReference>
<evidence type="ECO:0000259" key="3">
    <source>
        <dbReference type="Pfam" id="PF18962"/>
    </source>
</evidence>
<accession>A0A2S6IHQ3</accession>
<feature type="chain" id="PRO_5015622933" evidence="2">
    <location>
        <begin position="21"/>
        <end position="797"/>
    </location>
</feature>
<dbReference type="SUPFAM" id="SSF52058">
    <property type="entry name" value="L domain-like"/>
    <property type="match status" value="1"/>
</dbReference>
<dbReference type="InterPro" id="IPR055353">
    <property type="entry name" value="DUF7619"/>
</dbReference>
<dbReference type="InterPro" id="IPR026444">
    <property type="entry name" value="Secre_tail"/>
</dbReference>
<dbReference type="AlphaFoldDB" id="A0A2S6IHQ3"/>
<reference evidence="5 6" key="1">
    <citation type="submission" date="2018-02" db="EMBL/GenBank/DDBJ databases">
        <title>Genomic Encyclopedia of Archaeal and Bacterial Type Strains, Phase II (KMG-II): from individual species to whole genera.</title>
        <authorList>
            <person name="Goeker M."/>
        </authorList>
    </citation>
    <scope>NUCLEOTIDE SEQUENCE [LARGE SCALE GENOMIC DNA]</scope>
    <source>
        <strain evidence="5 6">DSM 16809</strain>
    </source>
</reference>
<dbReference type="OrthoDB" id="1110367at2"/>
<dbReference type="Pfam" id="PF24595">
    <property type="entry name" value="DUF7619"/>
    <property type="match status" value="1"/>
</dbReference>
<dbReference type="Gene3D" id="3.80.10.10">
    <property type="entry name" value="Ribonuclease Inhibitor"/>
    <property type="match status" value="1"/>
</dbReference>
<proteinExistence type="predicted"/>
<protein>
    <submittedName>
        <fullName evidence="5">Putative secreted protein (Por secretion system target)</fullName>
    </submittedName>
</protein>
<organism evidence="5 6">
    <name type="scientific">Nonlabens xylanidelens</name>
    <dbReference type="NCBI Taxonomy" id="191564"/>
    <lineage>
        <taxon>Bacteria</taxon>
        <taxon>Pseudomonadati</taxon>
        <taxon>Bacteroidota</taxon>
        <taxon>Flavobacteriia</taxon>
        <taxon>Flavobacteriales</taxon>
        <taxon>Flavobacteriaceae</taxon>
        <taxon>Nonlabens</taxon>
    </lineage>
</organism>
<evidence type="ECO:0000259" key="4">
    <source>
        <dbReference type="Pfam" id="PF24595"/>
    </source>
</evidence>
<feature type="domain" description="Secretion system C-terminal sorting" evidence="3">
    <location>
        <begin position="725"/>
        <end position="794"/>
    </location>
</feature>